<protein>
    <submittedName>
        <fullName evidence="3">Uncharacterized protein</fullName>
    </submittedName>
</protein>
<feature type="signal peptide" evidence="2">
    <location>
        <begin position="1"/>
        <end position="18"/>
    </location>
</feature>
<dbReference type="Proteomes" id="UP000887116">
    <property type="component" value="Unassembled WGS sequence"/>
</dbReference>
<comment type="caution">
    <text evidence="3">The sequence shown here is derived from an EMBL/GenBank/DDBJ whole genome shotgun (WGS) entry which is preliminary data.</text>
</comment>
<name>A0A8X6LDV0_TRICU</name>
<proteinExistence type="predicted"/>
<reference evidence="3" key="1">
    <citation type="submission" date="2020-07" db="EMBL/GenBank/DDBJ databases">
        <title>Multicomponent nature underlies the extraordinary mechanical properties of spider dragline silk.</title>
        <authorList>
            <person name="Kono N."/>
            <person name="Nakamura H."/>
            <person name="Mori M."/>
            <person name="Yoshida Y."/>
            <person name="Ohtoshi R."/>
            <person name="Malay A.D."/>
            <person name="Moran D.A.P."/>
            <person name="Tomita M."/>
            <person name="Numata K."/>
            <person name="Arakawa K."/>
        </authorList>
    </citation>
    <scope>NUCLEOTIDE SEQUENCE</scope>
</reference>
<dbReference type="OrthoDB" id="6433762at2759"/>
<organism evidence="3 4">
    <name type="scientific">Trichonephila clavata</name>
    <name type="common">Joro spider</name>
    <name type="synonym">Nephila clavata</name>
    <dbReference type="NCBI Taxonomy" id="2740835"/>
    <lineage>
        <taxon>Eukaryota</taxon>
        <taxon>Metazoa</taxon>
        <taxon>Ecdysozoa</taxon>
        <taxon>Arthropoda</taxon>
        <taxon>Chelicerata</taxon>
        <taxon>Arachnida</taxon>
        <taxon>Araneae</taxon>
        <taxon>Araneomorphae</taxon>
        <taxon>Entelegynae</taxon>
        <taxon>Araneoidea</taxon>
        <taxon>Nephilidae</taxon>
        <taxon>Trichonephila</taxon>
    </lineage>
</organism>
<feature type="compositionally biased region" description="Basic and acidic residues" evidence="1">
    <location>
        <begin position="22"/>
        <end position="36"/>
    </location>
</feature>
<feature type="compositionally biased region" description="Pro residues" evidence="1">
    <location>
        <begin position="59"/>
        <end position="72"/>
    </location>
</feature>
<dbReference type="EMBL" id="BMAO01035806">
    <property type="protein sequence ID" value="GFR06130.1"/>
    <property type="molecule type" value="Genomic_DNA"/>
</dbReference>
<keyword evidence="4" id="KW-1185">Reference proteome</keyword>
<accession>A0A8X6LDV0</accession>
<evidence type="ECO:0000313" key="4">
    <source>
        <dbReference type="Proteomes" id="UP000887116"/>
    </source>
</evidence>
<evidence type="ECO:0000256" key="1">
    <source>
        <dbReference type="SAM" id="MobiDB-lite"/>
    </source>
</evidence>
<gene>
    <name evidence="3" type="primary">NCL1_10899</name>
    <name evidence="3" type="ORF">TNCT_310241</name>
</gene>
<sequence>MALMFVLSVLLLLSAANANEADNQRTEQIESEDNRGDTVAYESFGSPVYGPADPKSGSLPPPGKSGYNQPPPPLPAVPAGYSAYLNNPYVNPYAFNRFGMLPYAAAAAPYGYGAPYGFGAYGAFPYGALGFGAGMGAGLGLPAGLPYTNPLMGRAAYNVFGYPGYAGLGYRFGGVGPAALRGPLPLPLGGPVPGPAPAPVAPAPPPPAPLPALPARAGLAAVTGKDGTVRYGYGAGQKLPIY</sequence>
<feature type="region of interest" description="Disordered" evidence="1">
    <location>
        <begin position="20"/>
        <end position="72"/>
    </location>
</feature>
<dbReference type="AlphaFoldDB" id="A0A8X6LDV0"/>
<keyword evidence="2" id="KW-0732">Signal</keyword>
<evidence type="ECO:0000256" key="2">
    <source>
        <dbReference type="SAM" id="SignalP"/>
    </source>
</evidence>
<evidence type="ECO:0000313" key="3">
    <source>
        <dbReference type="EMBL" id="GFR06130.1"/>
    </source>
</evidence>
<feature type="chain" id="PRO_5036452160" evidence="2">
    <location>
        <begin position="19"/>
        <end position="242"/>
    </location>
</feature>